<keyword evidence="1" id="KW-0732">Signal</keyword>
<dbReference type="Proteomes" id="UP000823964">
    <property type="component" value="Unassembled WGS sequence"/>
</dbReference>
<reference evidence="2" key="2">
    <citation type="submission" date="2021-04" db="EMBL/GenBank/DDBJ databases">
        <authorList>
            <person name="Gilroy R."/>
        </authorList>
    </citation>
    <scope>NUCLEOTIDE SEQUENCE</scope>
    <source>
        <strain evidence="2">14975</strain>
    </source>
</reference>
<name>A0A9D1VAU1_9BACT</name>
<evidence type="ECO:0008006" key="4">
    <source>
        <dbReference type="Google" id="ProtNLM"/>
    </source>
</evidence>
<protein>
    <recommendedName>
        <fullName evidence="4">DUF1795 domain-containing protein</fullName>
    </recommendedName>
</protein>
<evidence type="ECO:0000256" key="1">
    <source>
        <dbReference type="SAM" id="SignalP"/>
    </source>
</evidence>
<dbReference type="AlphaFoldDB" id="A0A9D1VAU1"/>
<proteinExistence type="predicted"/>
<evidence type="ECO:0000313" key="2">
    <source>
        <dbReference type="EMBL" id="HIX19721.1"/>
    </source>
</evidence>
<gene>
    <name evidence="2" type="ORF">H9862_03855</name>
</gene>
<comment type="caution">
    <text evidence="2">The sequence shown here is derived from an EMBL/GenBank/DDBJ whole genome shotgun (WGS) entry which is preliminary data.</text>
</comment>
<evidence type="ECO:0000313" key="3">
    <source>
        <dbReference type="Proteomes" id="UP000823964"/>
    </source>
</evidence>
<dbReference type="EMBL" id="DXFQ01000060">
    <property type="protein sequence ID" value="HIX19721.1"/>
    <property type="molecule type" value="Genomic_DNA"/>
</dbReference>
<reference evidence="2" key="1">
    <citation type="journal article" date="2021" name="PeerJ">
        <title>Extensive microbial diversity within the chicken gut microbiome revealed by metagenomics and culture.</title>
        <authorList>
            <person name="Gilroy R."/>
            <person name="Ravi A."/>
            <person name="Getino M."/>
            <person name="Pursley I."/>
            <person name="Horton D.L."/>
            <person name="Alikhan N.F."/>
            <person name="Baker D."/>
            <person name="Gharbi K."/>
            <person name="Hall N."/>
            <person name="Watson M."/>
            <person name="Adriaenssens E.M."/>
            <person name="Foster-Nyarko E."/>
            <person name="Jarju S."/>
            <person name="Secka A."/>
            <person name="Antonio M."/>
            <person name="Oren A."/>
            <person name="Chaudhuri R.R."/>
            <person name="La Ragione R."/>
            <person name="Hildebrand F."/>
            <person name="Pallen M.J."/>
        </authorList>
    </citation>
    <scope>NUCLEOTIDE SEQUENCE</scope>
    <source>
        <strain evidence="2">14975</strain>
    </source>
</reference>
<organism evidence="2 3">
    <name type="scientific">Candidatus Akkermansia intestinigallinarum</name>
    <dbReference type="NCBI Taxonomy" id="2838431"/>
    <lineage>
        <taxon>Bacteria</taxon>
        <taxon>Pseudomonadati</taxon>
        <taxon>Verrucomicrobiota</taxon>
        <taxon>Verrucomicrobiia</taxon>
        <taxon>Verrucomicrobiales</taxon>
        <taxon>Akkermansiaceae</taxon>
        <taxon>Akkermansia</taxon>
    </lineage>
</organism>
<feature type="signal peptide" evidence="1">
    <location>
        <begin position="1"/>
        <end position="21"/>
    </location>
</feature>
<accession>A0A9D1VAU1</accession>
<feature type="chain" id="PRO_5039566575" description="DUF1795 domain-containing protein" evidence="1">
    <location>
        <begin position="22"/>
        <end position="254"/>
    </location>
</feature>
<sequence length="254" mass="27975">MKALTFLFAAVAASVSLVCQAAPQSEAPGLSEYIPCDGTIMKGSIVRAVVDDSFAAEQRKLVEKLRSMSPEKQKEIVGKSQADCAMEYDADLWPDRKDYDAYIAAWKKLRVVPSGEVVFSVKADDDQTMSILSLTRVQERDLVPLTISALRYDPKANVWTSNNGTLNPSSCTTSDLFAFGRQSGTEWKLEKSGDFTKVTETVRVTRSDDNKYVYILYSFLEQMGDTNTPIAQAAYLMRFSADAPSASSSKPGQK</sequence>